<gene>
    <name evidence="1" type="ordered locus">Huta_1266</name>
</gene>
<dbReference type="KEGG" id="hut:Huta_1266"/>
<dbReference type="AlphaFoldDB" id="C7NN42"/>
<sequence>MSEEWTWQLRAPAKRTYDDLDEHARSRITDKLDDIVTDRWRDPDDYLEPLTGAPHSKLRIGQFRLGAECDHDDQVLDIYTIERRGGAYKPGDD</sequence>
<dbReference type="SUPFAM" id="SSF143011">
    <property type="entry name" value="RelE-like"/>
    <property type="match status" value="1"/>
</dbReference>
<dbReference type="EMBL" id="CP001687">
    <property type="protein sequence ID" value="ACV11442.1"/>
    <property type="molecule type" value="Genomic_DNA"/>
</dbReference>
<dbReference type="STRING" id="519442.Huta_1266"/>
<name>C7NN42_HALUD</name>
<dbReference type="eggNOG" id="arCOG01664">
    <property type="taxonomic scope" value="Archaea"/>
</dbReference>
<dbReference type="Gene3D" id="3.30.2310.20">
    <property type="entry name" value="RelE-like"/>
    <property type="match status" value="1"/>
</dbReference>
<accession>C7NN42</accession>
<organism evidence="1 2">
    <name type="scientific">Halorhabdus utahensis (strain DSM 12940 / JCM 11049 / AX-2)</name>
    <dbReference type="NCBI Taxonomy" id="519442"/>
    <lineage>
        <taxon>Archaea</taxon>
        <taxon>Methanobacteriati</taxon>
        <taxon>Methanobacteriota</taxon>
        <taxon>Stenosarchaea group</taxon>
        <taxon>Halobacteria</taxon>
        <taxon>Halobacteriales</taxon>
        <taxon>Haloarculaceae</taxon>
        <taxon>Halorhabdus</taxon>
    </lineage>
</organism>
<dbReference type="Proteomes" id="UP000002071">
    <property type="component" value="Chromosome"/>
</dbReference>
<protein>
    <recommendedName>
        <fullName evidence="3">Cytotoxic translational repressor of toxin-antitoxin stability system</fullName>
    </recommendedName>
</protein>
<proteinExistence type="predicted"/>
<evidence type="ECO:0008006" key="3">
    <source>
        <dbReference type="Google" id="ProtNLM"/>
    </source>
</evidence>
<dbReference type="RefSeq" id="WP_015789016.1">
    <property type="nucleotide sequence ID" value="NC_013158.1"/>
</dbReference>
<dbReference type="InterPro" id="IPR035093">
    <property type="entry name" value="RelE/ParE_toxin_dom_sf"/>
</dbReference>
<dbReference type="HOGENOM" id="CLU_173005_0_0_2"/>
<dbReference type="GeneID" id="8383541"/>
<keyword evidence="2" id="KW-1185">Reference proteome</keyword>
<evidence type="ECO:0000313" key="2">
    <source>
        <dbReference type="Proteomes" id="UP000002071"/>
    </source>
</evidence>
<dbReference type="OrthoDB" id="159002at2157"/>
<reference evidence="1 2" key="1">
    <citation type="journal article" date="2009" name="Stand. Genomic Sci.">
        <title>Complete genome sequence of Halorhabdus utahensis type strain (AX-2).</title>
        <authorList>
            <person name="Anderson I."/>
            <person name="Tindall B.J."/>
            <person name="Pomrenke H."/>
            <person name="Goker M."/>
            <person name="Lapidus A."/>
            <person name="Nolan M."/>
            <person name="Copeland A."/>
            <person name="Glavina Del Rio T."/>
            <person name="Chen F."/>
            <person name="Tice H."/>
            <person name="Cheng J.F."/>
            <person name="Lucas S."/>
            <person name="Chertkov O."/>
            <person name="Bruce D."/>
            <person name="Brettin T."/>
            <person name="Detter J.C."/>
            <person name="Han C."/>
            <person name="Goodwin L."/>
            <person name="Land M."/>
            <person name="Hauser L."/>
            <person name="Chang Y.J."/>
            <person name="Jeffries C.D."/>
            <person name="Pitluck S."/>
            <person name="Pati A."/>
            <person name="Mavromatis K."/>
            <person name="Ivanova N."/>
            <person name="Ovchinnikova G."/>
            <person name="Chen A."/>
            <person name="Palaniappan K."/>
            <person name="Chain P."/>
            <person name="Rohde M."/>
            <person name="Bristow J."/>
            <person name="Eisen J.A."/>
            <person name="Markowitz V."/>
            <person name="Hugenholtz P."/>
            <person name="Kyrpides N.C."/>
            <person name="Klenk H.P."/>
        </authorList>
    </citation>
    <scope>NUCLEOTIDE SEQUENCE [LARGE SCALE GENOMIC DNA]</scope>
    <source>
        <strain evidence="2">DSM 12940 / JCM 11049 / AX-2</strain>
    </source>
</reference>
<evidence type="ECO:0000313" key="1">
    <source>
        <dbReference type="EMBL" id="ACV11442.1"/>
    </source>
</evidence>